<dbReference type="InterPro" id="IPR011006">
    <property type="entry name" value="CheY-like_superfamily"/>
</dbReference>
<name>A0A328PCS1_9EURY</name>
<dbReference type="InterPro" id="IPR013767">
    <property type="entry name" value="PAS_fold"/>
</dbReference>
<proteinExistence type="predicted"/>
<dbReference type="Proteomes" id="UP000249782">
    <property type="component" value="Unassembled WGS sequence"/>
</dbReference>
<evidence type="ECO:0000313" key="5">
    <source>
        <dbReference type="Proteomes" id="UP000249782"/>
    </source>
</evidence>
<dbReference type="NCBIfam" id="TIGR00229">
    <property type="entry name" value="sensory_box"/>
    <property type="match status" value="1"/>
</dbReference>
<gene>
    <name evidence="4" type="ORF">DPC56_05005</name>
</gene>
<dbReference type="Gene3D" id="3.30.450.20">
    <property type="entry name" value="PAS domain"/>
    <property type="match status" value="1"/>
</dbReference>
<dbReference type="GO" id="GO:0006355">
    <property type="term" value="P:regulation of DNA-templated transcription"/>
    <property type="evidence" value="ECO:0007669"/>
    <property type="project" value="InterPro"/>
</dbReference>
<dbReference type="InterPro" id="IPR035965">
    <property type="entry name" value="PAS-like_dom_sf"/>
</dbReference>
<dbReference type="Pfam" id="PF00072">
    <property type="entry name" value="Response_reg"/>
    <property type="match status" value="1"/>
</dbReference>
<dbReference type="GO" id="GO:0000160">
    <property type="term" value="P:phosphorelay signal transduction system"/>
    <property type="evidence" value="ECO:0007669"/>
    <property type="project" value="InterPro"/>
</dbReference>
<organism evidence="4 5">
    <name type="scientific">Methanothermobacter tenebrarum</name>
    <dbReference type="NCBI Taxonomy" id="680118"/>
    <lineage>
        <taxon>Archaea</taxon>
        <taxon>Methanobacteriati</taxon>
        <taxon>Methanobacteriota</taxon>
        <taxon>Methanomada group</taxon>
        <taxon>Methanobacteria</taxon>
        <taxon>Methanobacteriales</taxon>
        <taxon>Methanobacteriaceae</taxon>
        <taxon>Methanothermobacter</taxon>
    </lineage>
</organism>
<dbReference type="InterPro" id="IPR052048">
    <property type="entry name" value="ST_Response_Regulator"/>
</dbReference>
<dbReference type="SMART" id="SM00448">
    <property type="entry name" value="REC"/>
    <property type="match status" value="1"/>
</dbReference>
<dbReference type="Gene3D" id="3.40.50.2300">
    <property type="match status" value="1"/>
</dbReference>
<dbReference type="PROSITE" id="PS50112">
    <property type="entry name" value="PAS"/>
    <property type="match status" value="1"/>
</dbReference>
<dbReference type="PANTHER" id="PTHR43228">
    <property type="entry name" value="TWO-COMPONENT RESPONSE REGULATOR"/>
    <property type="match status" value="1"/>
</dbReference>
<dbReference type="Pfam" id="PF18546">
    <property type="entry name" value="MetOD1"/>
    <property type="match status" value="1"/>
</dbReference>
<dbReference type="SMART" id="SM00091">
    <property type="entry name" value="PAS"/>
    <property type="match status" value="1"/>
</dbReference>
<evidence type="ECO:0000259" key="3">
    <source>
        <dbReference type="PROSITE" id="PS50112"/>
    </source>
</evidence>
<dbReference type="CDD" id="cd00130">
    <property type="entry name" value="PAS"/>
    <property type="match status" value="1"/>
</dbReference>
<dbReference type="RefSeq" id="WP_112093979.1">
    <property type="nucleotide sequence ID" value="NZ_QLOE01000005.1"/>
</dbReference>
<dbReference type="Pfam" id="PF00989">
    <property type="entry name" value="PAS"/>
    <property type="match status" value="1"/>
</dbReference>
<dbReference type="OrthoDB" id="2830at2157"/>
<evidence type="ECO:0000259" key="2">
    <source>
        <dbReference type="PROSITE" id="PS50110"/>
    </source>
</evidence>
<dbReference type="EMBL" id="QLOE01000005">
    <property type="protein sequence ID" value="RAO79001.1"/>
    <property type="molecule type" value="Genomic_DNA"/>
</dbReference>
<dbReference type="PANTHER" id="PTHR43228:SF6">
    <property type="entry name" value="RESPONSE REGULATOR RECEIVER"/>
    <property type="match status" value="1"/>
</dbReference>
<dbReference type="InterPro" id="IPR000014">
    <property type="entry name" value="PAS"/>
</dbReference>
<evidence type="ECO:0000256" key="1">
    <source>
        <dbReference type="PROSITE-ProRule" id="PRU00169"/>
    </source>
</evidence>
<keyword evidence="5" id="KW-1185">Reference proteome</keyword>
<dbReference type="SUPFAM" id="SSF55785">
    <property type="entry name" value="PYP-like sensor domain (PAS domain)"/>
    <property type="match status" value="1"/>
</dbReference>
<dbReference type="CDD" id="cd17534">
    <property type="entry name" value="REC_DC-like"/>
    <property type="match status" value="1"/>
</dbReference>
<dbReference type="InterPro" id="IPR001789">
    <property type="entry name" value="Sig_transdc_resp-reg_receiver"/>
</dbReference>
<dbReference type="PROSITE" id="PS50110">
    <property type="entry name" value="RESPONSE_REGULATORY"/>
    <property type="match status" value="1"/>
</dbReference>
<dbReference type="InterPro" id="IPR041359">
    <property type="entry name" value="MetOD1"/>
</dbReference>
<dbReference type="SUPFAM" id="SSF52172">
    <property type="entry name" value="CheY-like"/>
    <property type="match status" value="1"/>
</dbReference>
<sequence length="415" mass="48439">MAIKLLVVEDESIVALDIKHRAELLGYKVVGIASSGEEALKLTREKKPDIVLMDIVLKGEMDGIEAAEIIKREYDIPVVYLTAHSDKETLERAKLTEPFGYIIKPFEDRELHSVIEVAIYKHMMDSKLKMSEKRYRKLAESSPDPIILLDKAERIMFLNNAFERITGFPRKECYKRHVKILEEIGIITGGEFKKFINKLIKPFKDRLDNPVQVKIKDKDGKEHYLELYASTIKNNGENFIQIIGHDITAKMEANKRRLKLIREKTRRELYGFLLSAIPVFASTVPPQLRNIIIKNFGDKFEKNLKPSFNEHMKRKGLLSQIKTGKIEDAKKIFKAYISWLESFLKNLGIKTRTKEEEDHYKLEFVTFPWSDNTHINPIFSLMFRTILMRSFTWTKLKGNVIQTSKKKKMEFEFHI</sequence>
<comment type="caution">
    <text evidence="4">The sequence shown here is derived from an EMBL/GenBank/DDBJ whole genome shotgun (WGS) entry which is preliminary data.</text>
</comment>
<keyword evidence="1" id="KW-0597">Phosphoprotein</keyword>
<feature type="modified residue" description="4-aspartylphosphate" evidence="1">
    <location>
        <position position="54"/>
    </location>
</feature>
<feature type="domain" description="PAS" evidence="3">
    <location>
        <begin position="131"/>
        <end position="182"/>
    </location>
</feature>
<evidence type="ECO:0000313" key="4">
    <source>
        <dbReference type="EMBL" id="RAO79001.1"/>
    </source>
</evidence>
<feature type="domain" description="Response regulatory" evidence="2">
    <location>
        <begin position="4"/>
        <end position="119"/>
    </location>
</feature>
<dbReference type="AlphaFoldDB" id="A0A328PCS1"/>
<reference evidence="4 5" key="1">
    <citation type="submission" date="2018-06" db="EMBL/GenBank/DDBJ databases">
        <title>Draft genome sequence of hyperthermophilic methanogen Methanothermobacter tenebrarum sp. MCM-B 1447.</title>
        <authorList>
            <person name="Pore S.D."/>
            <person name="Dagar S."/>
            <person name="Dhakephalkar P.K."/>
        </authorList>
    </citation>
    <scope>NUCLEOTIDE SEQUENCE [LARGE SCALE GENOMIC DNA]</scope>
    <source>
        <strain evidence="4 5">MCM B 1447</strain>
    </source>
</reference>
<accession>A0A328PCS1</accession>
<protein>
    <submittedName>
        <fullName evidence="4">GGDEF domain-containing response regulator</fullName>
    </submittedName>
</protein>